<dbReference type="UniPathway" id="UPA00034">
    <property type="reaction ID" value="UER00017"/>
</dbReference>
<evidence type="ECO:0000256" key="15">
    <source>
        <dbReference type="PIRSR" id="PIRSR001365-2"/>
    </source>
</evidence>
<evidence type="ECO:0000256" key="4">
    <source>
        <dbReference type="ARBA" id="ARBA00012086"/>
    </source>
</evidence>
<dbReference type="CDD" id="cd00950">
    <property type="entry name" value="DHDPS"/>
    <property type="match status" value="1"/>
</dbReference>
<evidence type="ECO:0000256" key="7">
    <source>
        <dbReference type="ARBA" id="ARBA00022915"/>
    </source>
</evidence>
<dbReference type="KEGG" id="paek:D3873_05125"/>
<evidence type="ECO:0000256" key="12">
    <source>
        <dbReference type="HAMAP-Rule" id="MF_00418"/>
    </source>
</evidence>
<dbReference type="EMBL" id="CP032418">
    <property type="protein sequence ID" value="AYC29291.1"/>
    <property type="molecule type" value="Genomic_DNA"/>
</dbReference>
<dbReference type="Gene3D" id="3.20.20.70">
    <property type="entry name" value="Aldolase class I"/>
    <property type="match status" value="1"/>
</dbReference>
<evidence type="ECO:0000313" key="16">
    <source>
        <dbReference type="EMBL" id="AYC29291.1"/>
    </source>
</evidence>
<feature type="binding site" evidence="12 15">
    <location>
        <position position="46"/>
    </location>
    <ligand>
        <name>pyruvate</name>
        <dbReference type="ChEBI" id="CHEBI:15361"/>
    </ligand>
</feature>
<dbReference type="Pfam" id="PF00701">
    <property type="entry name" value="DHDPS"/>
    <property type="match status" value="1"/>
</dbReference>
<keyword evidence="10 12" id="KW-0704">Schiff base</keyword>
<name>A0A385YS30_9BACL</name>
<dbReference type="PROSITE" id="PS00666">
    <property type="entry name" value="DHDPS_2"/>
    <property type="match status" value="1"/>
</dbReference>
<dbReference type="InterPro" id="IPR013785">
    <property type="entry name" value="Aldolase_TIM"/>
</dbReference>
<gene>
    <name evidence="12 16" type="primary">dapA</name>
    <name evidence="16" type="ORF">D3873_05125</name>
</gene>
<dbReference type="PRINTS" id="PR00146">
    <property type="entry name" value="DHPICSNTHASE"/>
</dbReference>
<dbReference type="InterPro" id="IPR002220">
    <property type="entry name" value="DapA-like"/>
</dbReference>
<evidence type="ECO:0000256" key="13">
    <source>
        <dbReference type="PIRNR" id="PIRNR001365"/>
    </source>
</evidence>
<sequence length="299" mass="32571">MNIGKVSTAMITPFLPDGSIHFEMIAKIIEHLIANGSDSIVVCGTTGESPTLSHNEKMDIIRFTVETVDGRVPVIAGTGSNNTQQSIDMTQEAEEAGVDGAMLVTPYYNKPDQRGMYEHFKAIASNTNLPVLLYNIPGRSVVNMSPETILHLSTISNIVAVKEASGSLDQMGLILHGKEEEFQVYSGDDGLTLPLLAIGGEGIISVASHIIGGDMQRMIQAFESGDRELAKRIHLAMLPLVHALFAKPNPVTIKYALSKLGFDVEAVRLPLVGLSKDEQLAYDLVWDTYMKQREMFVLS</sequence>
<comment type="pathway">
    <text evidence="2 12">Amino-acid biosynthesis; L-lysine biosynthesis via DAP pathway; (S)-tetrahydrodipicolinate from L-aspartate: step 3/4.</text>
</comment>
<dbReference type="SMART" id="SM01130">
    <property type="entry name" value="DHDPS"/>
    <property type="match status" value="1"/>
</dbReference>
<evidence type="ECO:0000256" key="2">
    <source>
        <dbReference type="ARBA" id="ARBA00005120"/>
    </source>
</evidence>
<comment type="caution">
    <text evidence="12">Was originally thought to be a dihydrodipicolinate synthase (DHDPS), catalyzing the condensation of (S)-aspartate-beta-semialdehyde [(S)-ASA] and pyruvate to dihydrodipicolinate (DHDP). However, it was shown in E.coli that the product of the enzymatic reaction is not dihydrodipicolinate but in fact (4S)-4-hydroxy-2,3,4,5-tetrahydro-(2S)-dipicolinic acid (HTPA), and that the consecutive dehydration reaction leading to DHDP is not spontaneous but catalyzed by DapB.</text>
</comment>
<evidence type="ECO:0000256" key="14">
    <source>
        <dbReference type="PIRSR" id="PIRSR001365-1"/>
    </source>
</evidence>
<dbReference type="HAMAP" id="MF_00418">
    <property type="entry name" value="DapA"/>
    <property type="match status" value="1"/>
</dbReference>
<dbReference type="NCBIfam" id="TIGR00674">
    <property type="entry name" value="dapA"/>
    <property type="match status" value="1"/>
</dbReference>
<dbReference type="GO" id="GO:0019877">
    <property type="term" value="P:diaminopimelate biosynthetic process"/>
    <property type="evidence" value="ECO:0007669"/>
    <property type="project" value="UniProtKB-UniRule"/>
</dbReference>
<keyword evidence="6 12" id="KW-0028">Amino-acid biosynthesis</keyword>
<evidence type="ECO:0000256" key="3">
    <source>
        <dbReference type="ARBA" id="ARBA00007592"/>
    </source>
</evidence>
<dbReference type="EC" id="4.3.3.7" evidence="4 12"/>
<feature type="binding site" evidence="12 15">
    <location>
        <position position="204"/>
    </location>
    <ligand>
        <name>pyruvate</name>
        <dbReference type="ChEBI" id="CHEBI:15361"/>
    </ligand>
</feature>
<evidence type="ECO:0000256" key="8">
    <source>
        <dbReference type="ARBA" id="ARBA00023154"/>
    </source>
</evidence>
<accession>A0A385YS30</accession>
<dbReference type="OrthoDB" id="9782828at2"/>
<dbReference type="GO" id="GO:0009089">
    <property type="term" value="P:lysine biosynthetic process via diaminopimelate"/>
    <property type="evidence" value="ECO:0007669"/>
    <property type="project" value="UniProtKB-UniRule"/>
</dbReference>
<dbReference type="SUPFAM" id="SSF51569">
    <property type="entry name" value="Aldolase"/>
    <property type="match status" value="1"/>
</dbReference>
<comment type="subunit">
    <text evidence="12">Homotetramer; dimer of dimers.</text>
</comment>
<evidence type="ECO:0000256" key="10">
    <source>
        <dbReference type="ARBA" id="ARBA00023270"/>
    </source>
</evidence>
<keyword evidence="9 12" id="KW-0456">Lyase</keyword>
<keyword evidence="5 12" id="KW-0963">Cytoplasm</keyword>
<keyword evidence="8 12" id="KW-0457">Lysine biosynthesis</keyword>
<dbReference type="PANTHER" id="PTHR12128">
    <property type="entry name" value="DIHYDRODIPICOLINATE SYNTHASE"/>
    <property type="match status" value="1"/>
</dbReference>
<comment type="catalytic activity">
    <reaction evidence="11 12">
        <text>L-aspartate 4-semialdehyde + pyruvate = (2S,4S)-4-hydroxy-2,3,4,5-tetrahydrodipicolinate + H2O + H(+)</text>
        <dbReference type="Rhea" id="RHEA:34171"/>
        <dbReference type="ChEBI" id="CHEBI:15361"/>
        <dbReference type="ChEBI" id="CHEBI:15377"/>
        <dbReference type="ChEBI" id="CHEBI:15378"/>
        <dbReference type="ChEBI" id="CHEBI:67139"/>
        <dbReference type="ChEBI" id="CHEBI:537519"/>
        <dbReference type="EC" id="4.3.3.7"/>
    </reaction>
</comment>
<dbReference type="PIRSF" id="PIRSF001365">
    <property type="entry name" value="DHDPS"/>
    <property type="match status" value="1"/>
</dbReference>
<feature type="site" description="Part of a proton relay during catalysis" evidence="12">
    <location>
        <position position="45"/>
    </location>
</feature>
<feature type="active site" description="Proton donor/acceptor" evidence="12 14">
    <location>
        <position position="134"/>
    </location>
</feature>
<evidence type="ECO:0000313" key="17">
    <source>
        <dbReference type="Proteomes" id="UP000265725"/>
    </source>
</evidence>
<keyword evidence="7 12" id="KW-0220">Diaminopimelate biosynthesis</keyword>
<keyword evidence="17" id="KW-1185">Reference proteome</keyword>
<dbReference type="InterPro" id="IPR020624">
    <property type="entry name" value="Schiff_base-form_aldolases_CS"/>
</dbReference>
<feature type="active site" description="Schiff-base intermediate with substrate" evidence="12 14">
    <location>
        <position position="162"/>
    </location>
</feature>
<evidence type="ECO:0000256" key="6">
    <source>
        <dbReference type="ARBA" id="ARBA00022605"/>
    </source>
</evidence>
<comment type="subcellular location">
    <subcellularLocation>
        <location evidence="12">Cytoplasm</location>
    </subcellularLocation>
</comment>
<protein>
    <recommendedName>
        <fullName evidence="4 12">4-hydroxy-tetrahydrodipicolinate synthase</fullName>
        <shortName evidence="12">HTPA synthase</shortName>
        <ecNumber evidence="4 12">4.3.3.7</ecNumber>
    </recommendedName>
</protein>
<evidence type="ECO:0000256" key="11">
    <source>
        <dbReference type="ARBA" id="ARBA00047836"/>
    </source>
</evidence>
<evidence type="ECO:0000256" key="9">
    <source>
        <dbReference type="ARBA" id="ARBA00023239"/>
    </source>
</evidence>
<comment type="similarity">
    <text evidence="3 12 13">Belongs to the DapA family.</text>
</comment>
<dbReference type="InterPro" id="IPR005263">
    <property type="entry name" value="DapA"/>
</dbReference>
<dbReference type="RefSeq" id="WP_119883031.1">
    <property type="nucleotide sequence ID" value="NZ_CP032418.1"/>
</dbReference>
<dbReference type="GO" id="GO:0008840">
    <property type="term" value="F:4-hydroxy-tetrahydrodipicolinate synthase activity"/>
    <property type="evidence" value="ECO:0007669"/>
    <property type="project" value="UniProtKB-UniRule"/>
</dbReference>
<evidence type="ECO:0000256" key="5">
    <source>
        <dbReference type="ARBA" id="ARBA00022490"/>
    </source>
</evidence>
<organism evidence="16 17">
    <name type="scientific">Paenisporosarcina cavernae</name>
    <dbReference type="NCBI Taxonomy" id="2320858"/>
    <lineage>
        <taxon>Bacteria</taxon>
        <taxon>Bacillati</taxon>
        <taxon>Bacillota</taxon>
        <taxon>Bacilli</taxon>
        <taxon>Bacillales</taxon>
        <taxon>Caryophanaceae</taxon>
        <taxon>Paenisporosarcina</taxon>
    </lineage>
</organism>
<reference evidence="17" key="1">
    <citation type="submission" date="2018-09" db="EMBL/GenBank/DDBJ databases">
        <authorList>
            <person name="Zhu H."/>
        </authorList>
    </citation>
    <scope>NUCLEOTIDE SEQUENCE [LARGE SCALE GENOMIC DNA]</scope>
    <source>
        <strain evidence="17">K2R23-3</strain>
    </source>
</reference>
<dbReference type="PROSITE" id="PS00665">
    <property type="entry name" value="DHDPS_1"/>
    <property type="match status" value="1"/>
</dbReference>
<dbReference type="AlphaFoldDB" id="A0A385YS30"/>
<dbReference type="PANTHER" id="PTHR12128:SF66">
    <property type="entry name" value="4-HYDROXY-2-OXOGLUTARATE ALDOLASE, MITOCHONDRIAL"/>
    <property type="match status" value="1"/>
</dbReference>
<dbReference type="GO" id="GO:0005829">
    <property type="term" value="C:cytosol"/>
    <property type="evidence" value="ECO:0007669"/>
    <property type="project" value="TreeGrafter"/>
</dbReference>
<comment type="function">
    <text evidence="1 12">Catalyzes the condensation of (S)-aspartate-beta-semialdehyde [(S)-ASA] and pyruvate to 4-hydroxy-tetrahydrodipicolinate (HTPA).</text>
</comment>
<evidence type="ECO:0000256" key="1">
    <source>
        <dbReference type="ARBA" id="ARBA00003294"/>
    </source>
</evidence>
<dbReference type="Proteomes" id="UP000265725">
    <property type="component" value="Chromosome"/>
</dbReference>
<feature type="site" description="Part of a proton relay during catalysis" evidence="12">
    <location>
        <position position="108"/>
    </location>
</feature>
<proteinExistence type="inferred from homology"/>
<dbReference type="InterPro" id="IPR020625">
    <property type="entry name" value="Schiff_base-form_aldolases_AS"/>
</dbReference>